<evidence type="ECO:0000313" key="7">
    <source>
        <dbReference type="Proteomes" id="UP000188159"/>
    </source>
</evidence>
<evidence type="ECO:0000313" key="6">
    <source>
        <dbReference type="Proteomes" id="UP000095598"/>
    </source>
</evidence>
<dbReference type="EMBL" id="CYXY01000003">
    <property type="protein sequence ID" value="CUM79700.1"/>
    <property type="molecule type" value="Genomic_DNA"/>
</dbReference>
<reference evidence="4" key="4">
    <citation type="submission" date="2020-02" db="EMBL/GenBank/DDBJ databases">
        <authorList>
            <person name="Littmann E."/>
            <person name="Sorbara M."/>
        </authorList>
    </citation>
    <scope>NUCLEOTIDE SEQUENCE</scope>
    <source>
        <strain evidence="4">MSK.14.57</strain>
    </source>
</reference>
<organism evidence="2 5">
    <name type="scientific">Anaerostipes hadrus</name>
    <dbReference type="NCBI Taxonomy" id="649756"/>
    <lineage>
        <taxon>Bacteria</taxon>
        <taxon>Bacillati</taxon>
        <taxon>Bacillota</taxon>
        <taxon>Clostridia</taxon>
        <taxon>Lachnospirales</taxon>
        <taxon>Lachnospiraceae</taxon>
        <taxon>Anaerostipes</taxon>
    </lineage>
</organism>
<dbReference type="Gene3D" id="1.25.40.10">
    <property type="entry name" value="Tetratricopeptide repeat domain"/>
    <property type="match status" value="1"/>
</dbReference>
<protein>
    <submittedName>
        <fullName evidence="1">Tetratricopeptide repeat protein</fullName>
    </submittedName>
</protein>
<reference evidence="4 8" key="3">
    <citation type="journal article" date="2020" name="Cell Host Microbe">
        <title>Functional and Genomic Variation between Human-Derived Isolates of Lachnospiraceae Reveals Inter- and Intra-Species Diversity.</title>
        <authorList>
            <person name="Sorbara M.T."/>
            <person name="Littmann E.R."/>
            <person name="Fontana E."/>
            <person name="Moody T.U."/>
            <person name="Kohout C.E."/>
            <person name="Gjonbalaj M."/>
            <person name="Eaton V."/>
            <person name="Seok R."/>
            <person name="Leiner I.M."/>
            <person name="Pamer E.G."/>
        </authorList>
    </citation>
    <scope>NUCLEOTIDE SEQUENCE [LARGE SCALE GENOMIC DNA]</scope>
    <source>
        <strain evidence="4 8">MSK.14.57</strain>
    </source>
</reference>
<accession>A0A173RNX6</accession>
<dbReference type="SUPFAM" id="SSF48452">
    <property type="entry name" value="TPR-like"/>
    <property type="match status" value="1"/>
</dbReference>
<dbReference type="Proteomes" id="UP000095553">
    <property type="component" value="Unassembled WGS sequence"/>
</dbReference>
<dbReference type="EMBL" id="CYXT01000006">
    <property type="protein sequence ID" value="CUM86163.1"/>
    <property type="molecule type" value="Genomic_DNA"/>
</dbReference>
<evidence type="ECO:0000313" key="2">
    <source>
        <dbReference type="EMBL" id="CUM79700.1"/>
    </source>
</evidence>
<dbReference type="Proteomes" id="UP000188159">
    <property type="component" value="Chromosome"/>
</dbReference>
<dbReference type="EMBL" id="CP012098">
    <property type="protein sequence ID" value="AQP40387.1"/>
    <property type="molecule type" value="Genomic_DNA"/>
</dbReference>
<sequence length="266" mass="31665">MSKIVLCETKPAKVPYKIAKIGRSFQSYEEFCWLLEHYLIFFLTEGFEYPLKNYLKEQLDIVIKSDDAVQQVKEVINYYNYFTSDEKIQFQQKLRTTYLYSAAKKQKLLADMYLKHQLYVRALIAYQKLETVSGKLNAAEQIQVLYHMGLCQSRMFCFEEAKESFAMALRIKEDKQIQEAYFTAAYLAGDEEAFLEAGRRISFDEDQCKMIYQNIKEREKEVFQKEEFDKLGKIDYHRKKADENITRRLIKTTLGKWKDEYKAQTI</sequence>
<evidence type="ECO:0000313" key="5">
    <source>
        <dbReference type="Proteomes" id="UP000095553"/>
    </source>
</evidence>
<gene>
    <name evidence="1" type="ORF">DO83_12890</name>
    <name evidence="3" type="ORF">ERS852425_01073</name>
    <name evidence="2" type="ORF">ERS852571_00629</name>
    <name evidence="4" type="ORF">G5A72_01200</name>
</gene>
<evidence type="ECO:0000313" key="3">
    <source>
        <dbReference type="EMBL" id="CUM86163.1"/>
    </source>
</evidence>
<dbReference type="Proteomes" id="UP000095598">
    <property type="component" value="Unassembled WGS sequence"/>
</dbReference>
<dbReference type="AlphaFoldDB" id="A0A173RNX6"/>
<dbReference type="RefSeq" id="WP_055072374.1">
    <property type="nucleotide sequence ID" value="NZ_BAABXM010000001.1"/>
</dbReference>
<name>A0A173RNX6_ANAHA</name>
<evidence type="ECO:0000313" key="1">
    <source>
        <dbReference type="EMBL" id="AQP40387.1"/>
    </source>
</evidence>
<reference evidence="5 6" key="1">
    <citation type="submission" date="2015-09" db="EMBL/GenBank/DDBJ databases">
        <authorList>
            <consortium name="Pathogen Informatics"/>
        </authorList>
    </citation>
    <scope>NUCLEOTIDE SEQUENCE [LARGE SCALE GENOMIC DNA]</scope>
    <source>
        <strain evidence="3 6">2789STDY5608868</strain>
        <strain evidence="2 5">2789STDY5834959</strain>
    </source>
</reference>
<reference evidence="1 7" key="2">
    <citation type="journal article" date="2016" name="Sci. Rep.">
        <title>Accelerated dysbiosis of gut microbiota during aggravation of DSS-induced colitis by a butyrate-producing bacterium.</title>
        <authorList>
            <person name="Zhang Q."/>
            <person name="Wu Y."/>
            <person name="Wang J."/>
            <person name="Wu G."/>
            <person name="Long W."/>
            <person name="Xue Z."/>
            <person name="Wang L."/>
            <person name="Zhang X."/>
            <person name="Pang X."/>
            <person name="Zhao Y."/>
            <person name="Zhao L."/>
            <person name="Zhang C."/>
        </authorList>
    </citation>
    <scope>NUCLEOTIDE SEQUENCE [LARGE SCALE GENOMIC DNA]</scope>
    <source>
        <strain evidence="1 7">BPB5</strain>
    </source>
</reference>
<evidence type="ECO:0000313" key="4">
    <source>
        <dbReference type="EMBL" id="NSJ78231.1"/>
    </source>
</evidence>
<proteinExistence type="predicted"/>
<dbReference type="Proteomes" id="UP001644750">
    <property type="component" value="Unassembled WGS sequence"/>
</dbReference>
<evidence type="ECO:0000313" key="8">
    <source>
        <dbReference type="Proteomes" id="UP001644750"/>
    </source>
</evidence>
<dbReference type="InterPro" id="IPR011990">
    <property type="entry name" value="TPR-like_helical_dom_sf"/>
</dbReference>
<keyword evidence="8" id="KW-1185">Reference proteome</keyword>
<dbReference type="EMBL" id="JAAITB010000002">
    <property type="protein sequence ID" value="NSJ78231.1"/>
    <property type="molecule type" value="Genomic_DNA"/>
</dbReference>